<reference evidence="1" key="1">
    <citation type="submission" date="2021-01" db="EMBL/GenBank/DDBJ databases">
        <authorList>
            <person name="Merabishvili M."/>
            <person name="Lood C."/>
            <person name="Wagemans J."/>
        </authorList>
    </citation>
    <scope>NUCLEOTIDE SEQUENCE</scope>
</reference>
<sequence>MKKPLTSVGAFCYIGSIENNEEYIMKYLLLALSLLTTTAIASEPPTDYQSFKALSKEEQCTYLPSYQTMYDWITLSSDYDQVKSKIVSDYLYNISKGCILKLQLQVDTLKLEKMERGQ</sequence>
<organism evidence="1">
    <name type="scientific">Klebsiella phage vB_KpnM_M1</name>
    <dbReference type="NCBI Taxonomy" id="2798806"/>
    <lineage>
        <taxon>Viruses</taxon>
        <taxon>Duplodnaviria</taxon>
        <taxon>Heunggongvirae</taxon>
        <taxon>Uroviricota</taxon>
        <taxon>Caudoviricetes</taxon>
        <taxon>Pantevenvirales</taxon>
        <taxon>Straboviridae</taxon>
        <taxon>Slopekvirus</taxon>
        <taxon>Klebsiella virus PMBT1</taxon>
    </lineage>
</organism>
<dbReference type="EMBL" id="MW448170">
    <property type="protein sequence ID" value="QQO91510.1"/>
    <property type="molecule type" value="Genomic_DNA"/>
</dbReference>
<proteinExistence type="predicted"/>
<accession>A0A7T8EQZ9</accession>
<dbReference type="Proteomes" id="UP000596017">
    <property type="component" value="Segment"/>
</dbReference>
<evidence type="ECO:0000313" key="1">
    <source>
        <dbReference type="EMBL" id="QQO91510.1"/>
    </source>
</evidence>
<gene>
    <name evidence="1" type="ORF">vBKpnMM1_gp111c</name>
</gene>
<protein>
    <submittedName>
        <fullName evidence="1">Uncharacterized protein</fullName>
    </submittedName>
</protein>
<name>A0A7T8EQZ9_9CAUD</name>